<name>A0A9P0BEZ9_BRAAE</name>
<evidence type="ECO:0000313" key="1">
    <source>
        <dbReference type="EMBL" id="CAH0561752.1"/>
    </source>
</evidence>
<gene>
    <name evidence="1" type="ORF">MELIAE_LOCUS11088</name>
</gene>
<proteinExistence type="predicted"/>
<dbReference type="Proteomes" id="UP001154078">
    <property type="component" value="Chromosome 8"/>
</dbReference>
<dbReference type="EMBL" id="OV121139">
    <property type="protein sequence ID" value="CAH0561752.1"/>
    <property type="molecule type" value="Genomic_DNA"/>
</dbReference>
<protein>
    <submittedName>
        <fullName evidence="1">Uncharacterized protein</fullName>
    </submittedName>
</protein>
<dbReference type="PANTHER" id="PTHR10773:SF19">
    <property type="match status" value="1"/>
</dbReference>
<accession>A0A9P0BEZ9</accession>
<dbReference type="OrthoDB" id="434783at2759"/>
<evidence type="ECO:0000313" key="2">
    <source>
        <dbReference type="Proteomes" id="UP001154078"/>
    </source>
</evidence>
<organism evidence="1 2">
    <name type="scientific">Brassicogethes aeneus</name>
    <name type="common">Rape pollen beetle</name>
    <name type="synonym">Meligethes aeneus</name>
    <dbReference type="NCBI Taxonomy" id="1431903"/>
    <lineage>
        <taxon>Eukaryota</taxon>
        <taxon>Metazoa</taxon>
        <taxon>Ecdysozoa</taxon>
        <taxon>Arthropoda</taxon>
        <taxon>Hexapoda</taxon>
        <taxon>Insecta</taxon>
        <taxon>Pterygota</taxon>
        <taxon>Neoptera</taxon>
        <taxon>Endopterygota</taxon>
        <taxon>Coleoptera</taxon>
        <taxon>Polyphaga</taxon>
        <taxon>Cucujiformia</taxon>
        <taxon>Nitidulidae</taxon>
        <taxon>Meligethinae</taxon>
        <taxon>Brassicogethes</taxon>
    </lineage>
</organism>
<keyword evidence="2" id="KW-1185">Reference proteome</keyword>
<sequence length="509" mass="59141">MFSDTSSSSDAEISSEDLMSDEEIRRVEKLREEKQNWKGRRLKYECGNIGGDRIGKKKISQETITKIIDQIKQFPTYISHYSRGQTEATFLSYDLTEAKMDEMYLEDESNPKVSFTFYQKIFYTNFNLRRKPPIKDTCNKCDASSTKINNVFKEQLQALHEEHLANAKLAKISMQNDMKDASTNPLQETLCYDMEKVLSLPKLPTNIVYYKRQLGIYNESIHAGSTNKPYAFIWKEGVAGRGAQEVGSCLKKFIDLHLKEGVQYLILWSIIKRSKKHNPIEVIDMKSEDFFSIQDIEKHISNRKISVDKTTVSWLKTKIIEIQKDKPFSIFLKESQASESRYQEVDISKVSRGRKIVKDFSPLTPLYPDGKEISNKKAEDINLKDVRKKCQKPDYKLLRSTNIVPYIIRWLSYNDFEIALFTTNLLLELTNYAIHEVSEESIKEVLEHSLIEFLVNILKNMDEDLLRESDIFMNILFIIKCCTGKHELDVLEEARDKDNLYTDEPPPSS</sequence>
<dbReference type="PANTHER" id="PTHR10773">
    <property type="entry name" value="DNA-DIRECTED RNA POLYMERASES I, II, AND III SUBUNIT RPABC2"/>
    <property type="match status" value="1"/>
</dbReference>
<reference evidence="1" key="1">
    <citation type="submission" date="2021-12" db="EMBL/GenBank/DDBJ databases">
        <authorList>
            <person name="King R."/>
        </authorList>
    </citation>
    <scope>NUCLEOTIDE SEQUENCE</scope>
</reference>
<dbReference type="AlphaFoldDB" id="A0A9P0BEZ9"/>